<feature type="region of interest" description="Disordered" evidence="3">
    <location>
        <begin position="43"/>
        <end position="86"/>
    </location>
</feature>
<dbReference type="SUPFAM" id="SSF53901">
    <property type="entry name" value="Thiolase-like"/>
    <property type="match status" value="1"/>
</dbReference>
<dbReference type="Gene3D" id="3.40.47.10">
    <property type="match status" value="1"/>
</dbReference>
<dbReference type="PANTHER" id="PTHR43775">
    <property type="entry name" value="FATTY ACID SYNTHASE"/>
    <property type="match status" value="1"/>
</dbReference>
<dbReference type="InterPro" id="IPR014031">
    <property type="entry name" value="Ketoacyl_synth_C"/>
</dbReference>
<gene>
    <name evidence="5" type="ORF">ABT404_50455</name>
</gene>
<evidence type="ECO:0000313" key="5">
    <source>
        <dbReference type="EMBL" id="MER7187595.1"/>
    </source>
</evidence>
<feature type="domain" description="Ketosynthase family 3 (KS3)" evidence="4">
    <location>
        <begin position="17"/>
        <end position="449"/>
    </location>
</feature>
<dbReference type="InterPro" id="IPR032821">
    <property type="entry name" value="PKS_assoc"/>
</dbReference>
<dbReference type="InterPro" id="IPR020841">
    <property type="entry name" value="PKS_Beta-ketoAc_synthase_dom"/>
</dbReference>
<comment type="caution">
    <text evidence="5">The sequence shown here is derived from an EMBL/GenBank/DDBJ whole genome shotgun (WGS) entry which is preliminary data.</text>
</comment>
<evidence type="ECO:0000256" key="2">
    <source>
        <dbReference type="ARBA" id="ARBA00022553"/>
    </source>
</evidence>
<dbReference type="PROSITE" id="PS51257">
    <property type="entry name" value="PROKAR_LIPOPROTEIN"/>
    <property type="match status" value="1"/>
</dbReference>
<dbReference type="InterPro" id="IPR016039">
    <property type="entry name" value="Thiolase-like"/>
</dbReference>
<dbReference type="InterPro" id="IPR050091">
    <property type="entry name" value="PKS_NRPS_Biosynth_Enz"/>
</dbReference>
<accession>A0ABV1XEY9</accession>
<reference evidence="5 6" key="1">
    <citation type="submission" date="2024-06" db="EMBL/GenBank/DDBJ databases">
        <title>The Natural Products Discovery Center: Release of the First 8490 Sequenced Strains for Exploring Actinobacteria Biosynthetic Diversity.</title>
        <authorList>
            <person name="Kalkreuter E."/>
            <person name="Kautsar S.A."/>
            <person name="Yang D."/>
            <person name="Bader C.D."/>
            <person name="Teijaro C.N."/>
            <person name="Fluegel L."/>
            <person name="Davis C.M."/>
            <person name="Simpson J.R."/>
            <person name="Lauterbach L."/>
            <person name="Steele A.D."/>
            <person name="Gui C."/>
            <person name="Meng S."/>
            <person name="Li G."/>
            <person name="Viehrig K."/>
            <person name="Ye F."/>
            <person name="Su P."/>
            <person name="Kiefer A.F."/>
            <person name="Nichols A."/>
            <person name="Cepeda A.J."/>
            <person name="Yan W."/>
            <person name="Fan B."/>
            <person name="Jiang Y."/>
            <person name="Adhikari A."/>
            <person name="Zheng C.-J."/>
            <person name="Schuster L."/>
            <person name="Cowan T.M."/>
            <person name="Smanski M.J."/>
            <person name="Chevrette M.G."/>
            <person name="De Carvalho L.P.S."/>
            <person name="Shen B."/>
        </authorList>
    </citation>
    <scope>NUCLEOTIDE SEQUENCE [LARGE SCALE GENOMIC DNA]</scope>
    <source>
        <strain evidence="5 6">NPDC000234</strain>
    </source>
</reference>
<feature type="non-terminal residue" evidence="5">
    <location>
        <position position="486"/>
    </location>
</feature>
<keyword evidence="6" id="KW-1185">Reference proteome</keyword>
<dbReference type="PROSITE" id="PS52004">
    <property type="entry name" value="KS3_2"/>
    <property type="match status" value="1"/>
</dbReference>
<evidence type="ECO:0000256" key="1">
    <source>
        <dbReference type="ARBA" id="ARBA00022450"/>
    </source>
</evidence>
<dbReference type="EMBL" id="JBEPEK010000856">
    <property type="protein sequence ID" value="MER7187595.1"/>
    <property type="molecule type" value="Genomic_DNA"/>
</dbReference>
<dbReference type="Pfam" id="PF00109">
    <property type="entry name" value="ketoacyl-synt"/>
    <property type="match status" value="1"/>
</dbReference>
<dbReference type="Pfam" id="PF16197">
    <property type="entry name" value="KAsynt_C_assoc"/>
    <property type="match status" value="1"/>
</dbReference>
<dbReference type="SMART" id="SM00825">
    <property type="entry name" value="PKS_KS"/>
    <property type="match status" value="1"/>
</dbReference>
<dbReference type="CDD" id="cd00833">
    <property type="entry name" value="PKS"/>
    <property type="match status" value="1"/>
</dbReference>
<dbReference type="RefSeq" id="WP_350792132.1">
    <property type="nucleotide sequence ID" value="NZ_JBEPEK010000856.1"/>
</dbReference>
<name>A0ABV1XEY9_9ACTN</name>
<evidence type="ECO:0000256" key="3">
    <source>
        <dbReference type="SAM" id="MobiDB-lite"/>
    </source>
</evidence>
<organism evidence="5 6">
    <name type="scientific">Streptomyces hyaluromycini</name>
    <dbReference type="NCBI Taxonomy" id="1377993"/>
    <lineage>
        <taxon>Bacteria</taxon>
        <taxon>Bacillati</taxon>
        <taxon>Actinomycetota</taxon>
        <taxon>Actinomycetes</taxon>
        <taxon>Kitasatosporales</taxon>
        <taxon>Streptomycetaceae</taxon>
        <taxon>Streptomyces</taxon>
    </lineage>
</organism>
<keyword evidence="2" id="KW-0597">Phosphoprotein</keyword>
<dbReference type="PANTHER" id="PTHR43775:SF37">
    <property type="entry name" value="SI:DKEY-61P9.11"/>
    <property type="match status" value="1"/>
</dbReference>
<dbReference type="InterPro" id="IPR014030">
    <property type="entry name" value="Ketoacyl_synth_N"/>
</dbReference>
<sequence length="486" mass="50431">MTRQADTHAARTGHDAVAPVAVIGLACRLPGASDPDAFWDLLRRGGSAIGPPPADRRPPRAPARRDTEHAGGPTQYADGPEELPGGYVDNVDRFDADFFGISPHEAAETDPQQRLLLELAWEALEEAGIVPARLAGTSVGVYVGAMAYDYATLRHRPDAAPLTRHTLTGLNRGLLANRVSYTLGLRGPSLTVDSAQSSALVALHLAYRAVRDGDCALALAGGVNLNLAPDSTSAAARFGGLSPDGRSYPFDARANGYVRGEGAGLLLLKPLARALADGDPVHSVILGSAVNNDGGGAGLTVPSADAQRDVLLRAARQAGIDPREVQYVELHGTGTPVGDPVEAEALGAAYGAARSADEPLLVGSVKANVGHLEGAAGVAGVLKTVLSLRHRQLPATLNHETPNPRIPLDALRLRVQRALGPWPRPERRLVAGVSSFGMGGTNCHVLLAEPPAVDTVDTADATDADSTRTRIRAASAAAGAVVPWPV</sequence>
<dbReference type="Pfam" id="PF02801">
    <property type="entry name" value="Ketoacyl-synt_C"/>
    <property type="match status" value="1"/>
</dbReference>
<keyword evidence="1" id="KW-0596">Phosphopantetheine</keyword>
<evidence type="ECO:0000259" key="4">
    <source>
        <dbReference type="PROSITE" id="PS52004"/>
    </source>
</evidence>
<evidence type="ECO:0000313" key="6">
    <source>
        <dbReference type="Proteomes" id="UP001474181"/>
    </source>
</evidence>
<dbReference type="Proteomes" id="UP001474181">
    <property type="component" value="Unassembled WGS sequence"/>
</dbReference>
<proteinExistence type="predicted"/>
<feature type="compositionally biased region" description="Basic and acidic residues" evidence="3">
    <location>
        <begin position="54"/>
        <end position="69"/>
    </location>
</feature>
<protein>
    <submittedName>
        <fullName evidence="5">Polyketide synthase</fullName>
    </submittedName>
</protein>